<dbReference type="RefSeq" id="WP_093393321.1">
    <property type="nucleotide sequence ID" value="NZ_LT629736.1"/>
</dbReference>
<dbReference type="Proteomes" id="UP000243207">
    <property type="component" value="Chromosome I"/>
</dbReference>
<dbReference type="InterPro" id="IPR036046">
    <property type="entry name" value="Acylphosphatase-like_dom_sf"/>
</dbReference>
<reference evidence="3" key="1">
    <citation type="submission" date="2016-10" db="EMBL/GenBank/DDBJ databases">
        <authorList>
            <person name="Varghese N."/>
            <person name="Submissions S."/>
        </authorList>
    </citation>
    <scope>NUCLEOTIDE SEQUENCE [LARGE SCALE GENOMIC DNA]</scope>
    <source>
        <strain evidence="3">NRRL B-51270</strain>
    </source>
</reference>
<dbReference type="PROSITE" id="PS50925">
    <property type="entry name" value="BLUF"/>
    <property type="match status" value="1"/>
</dbReference>
<proteinExistence type="predicted"/>
<dbReference type="OrthoDB" id="557705at2"/>
<accession>A0A1H1T8S6</accession>
<gene>
    <name evidence="2" type="ORF">SAMN05216421_1754</name>
</gene>
<dbReference type="STRING" id="487184.SAMN05216421_1754"/>
<dbReference type="SMART" id="SM01034">
    <property type="entry name" value="BLUF"/>
    <property type="match status" value="1"/>
</dbReference>
<sequence>MNSGKLTHLVYTSLATPQFDTTQLESLLQQARSNNQQIAVTGMLLYSDGNFFQVLEGEEPLLLKLFDIISTDGRHEKVVKIIHEPIARRAFSDWSMGFAEIDPFEFEEVDGLNDFFQRGQSFVALQQGRAKRLLSAFVAGRWRARLGSATS</sequence>
<keyword evidence="3" id="KW-1185">Reference proteome</keyword>
<name>A0A1H1T8S6_9GAMM</name>
<dbReference type="GO" id="GO:0071949">
    <property type="term" value="F:FAD binding"/>
    <property type="evidence" value="ECO:0007669"/>
    <property type="project" value="InterPro"/>
</dbReference>
<dbReference type="EMBL" id="LT629736">
    <property type="protein sequence ID" value="SDS56416.1"/>
    <property type="molecule type" value="Genomic_DNA"/>
</dbReference>
<feature type="domain" description="BLUF" evidence="1">
    <location>
        <begin position="6"/>
        <end position="97"/>
    </location>
</feature>
<evidence type="ECO:0000313" key="2">
    <source>
        <dbReference type="EMBL" id="SDS56416.1"/>
    </source>
</evidence>
<dbReference type="GO" id="GO:0009882">
    <property type="term" value="F:blue light photoreceptor activity"/>
    <property type="evidence" value="ECO:0007669"/>
    <property type="project" value="InterPro"/>
</dbReference>
<evidence type="ECO:0000259" key="1">
    <source>
        <dbReference type="PROSITE" id="PS50925"/>
    </source>
</evidence>
<dbReference type="SUPFAM" id="SSF54975">
    <property type="entry name" value="Acylphosphatase/BLUF domain-like"/>
    <property type="match status" value="1"/>
</dbReference>
<protein>
    <submittedName>
        <fullName evidence="2">Sensors of blue-light using FAD</fullName>
    </submittedName>
</protein>
<organism evidence="2 3">
    <name type="scientific">Halopseudomonas xinjiangensis</name>
    <dbReference type="NCBI Taxonomy" id="487184"/>
    <lineage>
        <taxon>Bacteria</taxon>
        <taxon>Pseudomonadati</taxon>
        <taxon>Pseudomonadota</taxon>
        <taxon>Gammaproteobacteria</taxon>
        <taxon>Pseudomonadales</taxon>
        <taxon>Pseudomonadaceae</taxon>
        <taxon>Halopseudomonas</taxon>
    </lineage>
</organism>
<evidence type="ECO:0000313" key="3">
    <source>
        <dbReference type="Proteomes" id="UP000243207"/>
    </source>
</evidence>
<dbReference type="Pfam" id="PF04940">
    <property type="entry name" value="BLUF"/>
    <property type="match status" value="1"/>
</dbReference>
<dbReference type="InterPro" id="IPR007024">
    <property type="entry name" value="BLUF_domain"/>
</dbReference>
<dbReference type="Gene3D" id="3.30.70.100">
    <property type="match status" value="1"/>
</dbReference>
<dbReference type="AlphaFoldDB" id="A0A1H1T8S6"/>